<keyword evidence="5 7" id="KW-0472">Membrane</keyword>
<organism evidence="9 10">
    <name type="scientific">Endocarpon pusillum</name>
    <dbReference type="NCBI Taxonomy" id="364733"/>
    <lineage>
        <taxon>Eukaryota</taxon>
        <taxon>Fungi</taxon>
        <taxon>Dikarya</taxon>
        <taxon>Ascomycota</taxon>
        <taxon>Pezizomycotina</taxon>
        <taxon>Eurotiomycetes</taxon>
        <taxon>Chaetothyriomycetidae</taxon>
        <taxon>Verrucariales</taxon>
        <taxon>Verrucariaceae</taxon>
        <taxon>Endocarpon</taxon>
    </lineage>
</organism>
<evidence type="ECO:0000313" key="10">
    <source>
        <dbReference type="Proteomes" id="UP000606974"/>
    </source>
</evidence>
<feature type="domain" description="Major facilitator superfamily (MFS) profile" evidence="8">
    <location>
        <begin position="49"/>
        <end position="468"/>
    </location>
</feature>
<reference evidence="9" key="1">
    <citation type="submission" date="2020-02" db="EMBL/GenBank/DDBJ databases">
        <authorList>
            <person name="Palmer J.M."/>
        </authorList>
    </citation>
    <scope>NUCLEOTIDE SEQUENCE</scope>
    <source>
        <strain evidence="9">EPUS1.4</strain>
        <tissue evidence="9">Thallus</tissue>
    </source>
</reference>
<feature type="transmembrane region" description="Helical" evidence="7">
    <location>
        <begin position="375"/>
        <end position="396"/>
    </location>
</feature>
<dbReference type="SUPFAM" id="SSF103473">
    <property type="entry name" value="MFS general substrate transporter"/>
    <property type="match status" value="1"/>
</dbReference>
<evidence type="ECO:0000256" key="5">
    <source>
        <dbReference type="ARBA" id="ARBA00023136"/>
    </source>
</evidence>
<feature type="transmembrane region" description="Helical" evidence="7">
    <location>
        <begin position="280"/>
        <end position="302"/>
    </location>
</feature>
<comment type="subcellular location">
    <subcellularLocation>
        <location evidence="1">Membrane</location>
        <topology evidence="1">Multi-pass membrane protein</topology>
    </subcellularLocation>
</comment>
<dbReference type="InterPro" id="IPR011701">
    <property type="entry name" value="MFS"/>
</dbReference>
<dbReference type="PANTHER" id="PTHR43791:SF52">
    <property type="entry name" value="TRANSPORTER, PUTATIVE (AFU_ORTHOLOGUE AFUA_1G11820)-RELATED"/>
    <property type="match status" value="1"/>
</dbReference>
<keyword evidence="4 7" id="KW-1133">Transmembrane helix</keyword>
<dbReference type="InterPro" id="IPR036259">
    <property type="entry name" value="MFS_trans_sf"/>
</dbReference>
<sequence>MVMASETSEKVLLPDGLPLVDGPSSSSNSLEHIDPSSERRLLWKVDRHLVPILFALFLAAFLDRINIGNARLQGLENDLGMDKDGPEFNIALFMFFIPYILLEVPSNIILKKTRPSLWLSSIMLGWGVITICQGFTQSFAGLVICRVLLGVFEAGFVPGAIYLLSTYYKRHELQLRVSVFFSASILAGAFSGLLAYAIAKMSGVGGYAGWRWIFIIEGSATVVLAAASYWLVPDWPETAKFLQPHERETLIRRLAEDAGAAKMNKWSKGTSRRIFGDVKIWLGAFMYLGIVNTGYGGAFFIPTILNQLGPAWTPVRSQVMSIPIYVVAAVLALATAFLTDRLKHRFTFIIIGCCVTTIGYAILLSMTHVSVGVRYAALFLVTGGGYIAHPITMVWLNNNMGGHLKKGISSAVQIGLGNCGGIIASNIYLPKQKPRYPVGFGVSLGLVWLCALSAIAFLVLIRTENKRRNGGQRDDRLNASPEELENLGDDHPSFRFTY</sequence>
<dbReference type="OrthoDB" id="19923at2759"/>
<dbReference type="InterPro" id="IPR020846">
    <property type="entry name" value="MFS_dom"/>
</dbReference>
<dbReference type="PANTHER" id="PTHR43791">
    <property type="entry name" value="PERMEASE-RELATED"/>
    <property type="match status" value="1"/>
</dbReference>
<dbReference type="AlphaFoldDB" id="A0A8H7AET1"/>
<evidence type="ECO:0000256" key="1">
    <source>
        <dbReference type="ARBA" id="ARBA00004141"/>
    </source>
</evidence>
<feature type="transmembrane region" description="Helical" evidence="7">
    <location>
        <begin position="177"/>
        <end position="198"/>
    </location>
</feature>
<dbReference type="Gene3D" id="1.20.1250.20">
    <property type="entry name" value="MFS general substrate transporter like domains"/>
    <property type="match status" value="2"/>
</dbReference>
<evidence type="ECO:0000256" key="4">
    <source>
        <dbReference type="ARBA" id="ARBA00022989"/>
    </source>
</evidence>
<keyword evidence="10" id="KW-1185">Reference proteome</keyword>
<name>A0A8H7AET1_9EURO</name>
<keyword evidence="2" id="KW-0813">Transport</keyword>
<evidence type="ECO:0000313" key="9">
    <source>
        <dbReference type="EMBL" id="KAF7506744.1"/>
    </source>
</evidence>
<feature type="transmembrane region" description="Helical" evidence="7">
    <location>
        <begin position="440"/>
        <end position="461"/>
    </location>
</feature>
<evidence type="ECO:0000256" key="6">
    <source>
        <dbReference type="SAM" id="MobiDB-lite"/>
    </source>
</evidence>
<proteinExistence type="predicted"/>
<evidence type="ECO:0000256" key="7">
    <source>
        <dbReference type="SAM" id="Phobius"/>
    </source>
</evidence>
<feature type="transmembrane region" description="Helical" evidence="7">
    <location>
        <begin position="346"/>
        <end position="363"/>
    </location>
</feature>
<gene>
    <name evidence="9" type="ORF">GJ744_011468</name>
</gene>
<comment type="caution">
    <text evidence="9">The sequence shown here is derived from an EMBL/GenBank/DDBJ whole genome shotgun (WGS) entry which is preliminary data.</text>
</comment>
<feature type="region of interest" description="Disordered" evidence="6">
    <location>
        <begin position="469"/>
        <end position="498"/>
    </location>
</feature>
<dbReference type="Pfam" id="PF07690">
    <property type="entry name" value="MFS_1"/>
    <property type="match status" value="1"/>
</dbReference>
<keyword evidence="3 7" id="KW-0812">Transmembrane</keyword>
<dbReference type="PROSITE" id="PS50850">
    <property type="entry name" value="MFS"/>
    <property type="match status" value="1"/>
</dbReference>
<feature type="transmembrane region" description="Helical" evidence="7">
    <location>
        <begin position="210"/>
        <end position="232"/>
    </location>
</feature>
<dbReference type="GO" id="GO:0016020">
    <property type="term" value="C:membrane"/>
    <property type="evidence" value="ECO:0007669"/>
    <property type="project" value="UniProtKB-SubCell"/>
</dbReference>
<feature type="transmembrane region" description="Helical" evidence="7">
    <location>
        <begin position="88"/>
        <end position="110"/>
    </location>
</feature>
<protein>
    <recommendedName>
        <fullName evidence="8">Major facilitator superfamily (MFS) profile domain-containing protein</fullName>
    </recommendedName>
</protein>
<accession>A0A8H7AET1</accession>
<dbReference type="FunFam" id="1.20.1250.20:FF:000034">
    <property type="entry name" value="MFS general substrate transporter"/>
    <property type="match status" value="1"/>
</dbReference>
<dbReference type="FunFam" id="1.20.1250.20:FF:000068">
    <property type="entry name" value="MFS general substrate transporter"/>
    <property type="match status" value="1"/>
</dbReference>
<feature type="transmembrane region" description="Helical" evidence="7">
    <location>
        <begin position="49"/>
        <end position="68"/>
    </location>
</feature>
<evidence type="ECO:0000259" key="8">
    <source>
        <dbReference type="PROSITE" id="PS50850"/>
    </source>
</evidence>
<feature type="transmembrane region" description="Helical" evidence="7">
    <location>
        <begin position="117"/>
        <end position="136"/>
    </location>
</feature>
<feature type="transmembrane region" description="Helical" evidence="7">
    <location>
        <begin position="322"/>
        <end position="339"/>
    </location>
</feature>
<feature type="compositionally biased region" description="Basic and acidic residues" evidence="6">
    <location>
        <begin position="488"/>
        <end position="498"/>
    </location>
</feature>
<feature type="transmembrane region" description="Helical" evidence="7">
    <location>
        <begin position="408"/>
        <end position="428"/>
    </location>
</feature>
<evidence type="ECO:0000256" key="3">
    <source>
        <dbReference type="ARBA" id="ARBA00022692"/>
    </source>
</evidence>
<dbReference type="GO" id="GO:0022857">
    <property type="term" value="F:transmembrane transporter activity"/>
    <property type="evidence" value="ECO:0007669"/>
    <property type="project" value="InterPro"/>
</dbReference>
<evidence type="ECO:0000256" key="2">
    <source>
        <dbReference type="ARBA" id="ARBA00022448"/>
    </source>
</evidence>
<feature type="transmembrane region" description="Helical" evidence="7">
    <location>
        <begin position="142"/>
        <end position="165"/>
    </location>
</feature>
<dbReference type="EMBL" id="JAACFV010000081">
    <property type="protein sequence ID" value="KAF7506744.1"/>
    <property type="molecule type" value="Genomic_DNA"/>
</dbReference>
<dbReference type="Proteomes" id="UP000606974">
    <property type="component" value="Unassembled WGS sequence"/>
</dbReference>